<comment type="caution">
    <text evidence="1">The sequence shown here is derived from an EMBL/GenBank/DDBJ whole genome shotgun (WGS) entry which is preliminary data.</text>
</comment>
<proteinExistence type="predicted"/>
<keyword evidence="2" id="KW-1185">Reference proteome</keyword>
<dbReference type="Proteomes" id="UP001162164">
    <property type="component" value="Unassembled WGS sequence"/>
</dbReference>
<dbReference type="EMBL" id="JAPWTJ010000036">
    <property type="protein sequence ID" value="KAJ8984442.1"/>
    <property type="molecule type" value="Genomic_DNA"/>
</dbReference>
<sequence length="125" mass="14613">MSGNITAPYSRRRHNFNVADFKSKHNYFTNYSVQGKENPRSYMYQIRNGNNLYSFIAVDACLEPGPRRPFNFVGMLDTLEIETLNSLISKSGGKRRQLHCMVWPFSDVVYFDARKRKCEGSDWEE</sequence>
<name>A0ABQ9K4E0_9CUCU</name>
<evidence type="ECO:0000313" key="1">
    <source>
        <dbReference type="EMBL" id="KAJ8984442.1"/>
    </source>
</evidence>
<gene>
    <name evidence="1" type="ORF">NQ317_012506</name>
</gene>
<organism evidence="1 2">
    <name type="scientific">Molorchus minor</name>
    <dbReference type="NCBI Taxonomy" id="1323400"/>
    <lineage>
        <taxon>Eukaryota</taxon>
        <taxon>Metazoa</taxon>
        <taxon>Ecdysozoa</taxon>
        <taxon>Arthropoda</taxon>
        <taxon>Hexapoda</taxon>
        <taxon>Insecta</taxon>
        <taxon>Pterygota</taxon>
        <taxon>Neoptera</taxon>
        <taxon>Endopterygota</taxon>
        <taxon>Coleoptera</taxon>
        <taxon>Polyphaga</taxon>
        <taxon>Cucujiformia</taxon>
        <taxon>Chrysomeloidea</taxon>
        <taxon>Cerambycidae</taxon>
        <taxon>Lamiinae</taxon>
        <taxon>Monochamini</taxon>
        <taxon>Molorchus</taxon>
    </lineage>
</organism>
<accession>A0ABQ9K4E0</accession>
<evidence type="ECO:0000313" key="2">
    <source>
        <dbReference type="Proteomes" id="UP001162164"/>
    </source>
</evidence>
<protein>
    <submittedName>
        <fullName evidence="1">Uncharacterized protein</fullName>
    </submittedName>
</protein>
<reference evidence="1" key="1">
    <citation type="journal article" date="2023" name="Insect Mol. Biol.">
        <title>Genome sequencing provides insights into the evolution of gene families encoding plant cell wall-degrading enzymes in longhorned beetles.</title>
        <authorList>
            <person name="Shin N.R."/>
            <person name="Okamura Y."/>
            <person name="Kirsch R."/>
            <person name="Pauchet Y."/>
        </authorList>
    </citation>
    <scope>NUCLEOTIDE SEQUENCE</scope>
    <source>
        <strain evidence="1">MMC_N1</strain>
    </source>
</reference>